<feature type="signal peptide" evidence="2">
    <location>
        <begin position="1"/>
        <end position="19"/>
    </location>
</feature>
<dbReference type="CDD" id="cd02966">
    <property type="entry name" value="TlpA_like_family"/>
    <property type="match status" value="1"/>
</dbReference>
<dbReference type="Gene3D" id="3.40.30.10">
    <property type="entry name" value="Glutaredoxin"/>
    <property type="match status" value="1"/>
</dbReference>
<evidence type="ECO:0000313" key="5">
    <source>
        <dbReference type="Proteomes" id="UP000248916"/>
    </source>
</evidence>
<dbReference type="PANTHER" id="PTHR42852:SF18">
    <property type="entry name" value="CHROMOSOME UNDETERMINED SCAFFOLD_47, WHOLE GENOME SHOTGUN SEQUENCE"/>
    <property type="match status" value="1"/>
</dbReference>
<keyword evidence="5" id="KW-1185">Reference proteome</keyword>
<gene>
    <name evidence="4" type="ORF">LX81_01980</name>
</gene>
<dbReference type="Proteomes" id="UP000248916">
    <property type="component" value="Unassembled WGS sequence"/>
</dbReference>
<comment type="caution">
    <text evidence="4">The sequence shown here is derived from an EMBL/GenBank/DDBJ whole genome shotgun (WGS) entry which is preliminary data.</text>
</comment>
<proteinExistence type="predicted"/>
<evidence type="ECO:0000259" key="3">
    <source>
        <dbReference type="PROSITE" id="PS51352"/>
    </source>
</evidence>
<dbReference type="RefSeq" id="WP_111537133.1">
    <property type="nucleotide sequence ID" value="NZ_QKZL01000006.1"/>
</dbReference>
<keyword evidence="4" id="KW-0413">Isomerase</keyword>
<dbReference type="SUPFAM" id="SSF52833">
    <property type="entry name" value="Thioredoxin-like"/>
    <property type="match status" value="1"/>
</dbReference>
<dbReference type="PANTHER" id="PTHR42852">
    <property type="entry name" value="THIOL:DISULFIDE INTERCHANGE PROTEIN DSBE"/>
    <property type="match status" value="1"/>
</dbReference>
<dbReference type="GO" id="GO:0015036">
    <property type="term" value="F:disulfide oxidoreductase activity"/>
    <property type="evidence" value="ECO:0007669"/>
    <property type="project" value="UniProtKB-ARBA"/>
</dbReference>
<dbReference type="PROSITE" id="PS51352">
    <property type="entry name" value="THIOREDOXIN_2"/>
    <property type="match status" value="1"/>
</dbReference>
<accession>A0A2W7N935</accession>
<dbReference type="InterPro" id="IPR013766">
    <property type="entry name" value="Thioredoxin_domain"/>
</dbReference>
<dbReference type="GO" id="GO:0016209">
    <property type="term" value="F:antioxidant activity"/>
    <property type="evidence" value="ECO:0007669"/>
    <property type="project" value="InterPro"/>
</dbReference>
<feature type="domain" description="Thioredoxin" evidence="3">
    <location>
        <begin position="35"/>
        <end position="179"/>
    </location>
</feature>
<dbReference type="PROSITE" id="PS00194">
    <property type="entry name" value="THIOREDOXIN_1"/>
    <property type="match status" value="1"/>
</dbReference>
<dbReference type="EMBL" id="QKZL01000006">
    <property type="protein sequence ID" value="PZX16608.1"/>
    <property type="molecule type" value="Genomic_DNA"/>
</dbReference>
<organism evidence="4 5">
    <name type="scientific">Palleronia aestuarii</name>
    <dbReference type="NCBI Taxonomy" id="568105"/>
    <lineage>
        <taxon>Bacteria</taxon>
        <taxon>Pseudomonadati</taxon>
        <taxon>Pseudomonadota</taxon>
        <taxon>Alphaproteobacteria</taxon>
        <taxon>Rhodobacterales</taxon>
        <taxon>Roseobacteraceae</taxon>
        <taxon>Palleronia</taxon>
    </lineage>
</organism>
<sequence length="183" mass="19628">MKSAFAAALYLALVTGANADPDLEPLRQGDMRKLNLHSEPAPVSTAVFTDPDGGEHVLSDWEGKHVLVNFWATWCAPCREEMPALDALQKEFSGENFEVVTIATGRNTVHGIETFFAEEGIEALPVLLDPSQALAREMGVLGLPVTLVLDPEGREIGRLMGDADWNGADARALVEAMLEGGAS</sequence>
<evidence type="ECO:0000313" key="4">
    <source>
        <dbReference type="EMBL" id="PZX16608.1"/>
    </source>
</evidence>
<protein>
    <submittedName>
        <fullName evidence="4">Thiol-disulfide isomerase/thioredoxin</fullName>
    </submittedName>
</protein>
<dbReference type="InterPro" id="IPR050553">
    <property type="entry name" value="Thioredoxin_ResA/DsbE_sf"/>
</dbReference>
<reference evidence="4 5" key="1">
    <citation type="submission" date="2018-06" db="EMBL/GenBank/DDBJ databases">
        <title>Genomic Encyclopedia of Archaeal and Bacterial Type Strains, Phase II (KMG-II): from individual species to whole genera.</title>
        <authorList>
            <person name="Goeker M."/>
        </authorList>
    </citation>
    <scope>NUCLEOTIDE SEQUENCE [LARGE SCALE GENOMIC DNA]</scope>
    <source>
        <strain evidence="4 5">DSM 22009</strain>
    </source>
</reference>
<evidence type="ECO:0000256" key="1">
    <source>
        <dbReference type="ARBA" id="ARBA00023284"/>
    </source>
</evidence>
<dbReference type="Pfam" id="PF00578">
    <property type="entry name" value="AhpC-TSA"/>
    <property type="match status" value="1"/>
</dbReference>
<evidence type="ECO:0000256" key="2">
    <source>
        <dbReference type="SAM" id="SignalP"/>
    </source>
</evidence>
<dbReference type="InterPro" id="IPR036249">
    <property type="entry name" value="Thioredoxin-like_sf"/>
</dbReference>
<dbReference type="InterPro" id="IPR000866">
    <property type="entry name" value="AhpC/TSA"/>
</dbReference>
<feature type="chain" id="PRO_5016138634" evidence="2">
    <location>
        <begin position="20"/>
        <end position="183"/>
    </location>
</feature>
<dbReference type="InterPro" id="IPR017937">
    <property type="entry name" value="Thioredoxin_CS"/>
</dbReference>
<keyword evidence="2" id="KW-0732">Signal</keyword>
<dbReference type="OrthoDB" id="9799347at2"/>
<dbReference type="GO" id="GO:0016853">
    <property type="term" value="F:isomerase activity"/>
    <property type="evidence" value="ECO:0007669"/>
    <property type="project" value="UniProtKB-KW"/>
</dbReference>
<dbReference type="AlphaFoldDB" id="A0A2W7N935"/>
<keyword evidence="1" id="KW-0676">Redox-active center</keyword>
<name>A0A2W7N935_9RHOB</name>